<dbReference type="FunFam" id="1.25.10.10:FF:000051">
    <property type="entry name" value="E3 ubiquitin-protein ligase HECTD1 isoform X1"/>
    <property type="match status" value="1"/>
</dbReference>
<dbReference type="GO" id="GO:0046872">
    <property type="term" value="F:metal ion binding"/>
    <property type="evidence" value="ECO:0007669"/>
    <property type="project" value="InterPro"/>
</dbReference>
<keyword evidence="7 11" id="KW-0833">Ubl conjugation pathway</keyword>
<dbReference type="FunFam" id="3.30.2160.10:FF:000009">
    <property type="entry name" value="E3 ubiquitin-protein ligase HECTD1 isoform X1"/>
    <property type="match status" value="1"/>
</dbReference>
<feature type="compositionally biased region" description="Low complexity" evidence="13">
    <location>
        <begin position="707"/>
        <end position="717"/>
    </location>
</feature>
<dbReference type="GO" id="GO:0043161">
    <property type="term" value="P:proteasome-mediated ubiquitin-dependent protein catabolic process"/>
    <property type="evidence" value="ECO:0007669"/>
    <property type="project" value="TreeGrafter"/>
</dbReference>
<dbReference type="GO" id="GO:0070534">
    <property type="term" value="P:protein K63-linked ubiquitination"/>
    <property type="evidence" value="ECO:0007669"/>
    <property type="project" value="TreeGrafter"/>
</dbReference>
<dbReference type="FunFam" id="1.25.40.20:FF:000033">
    <property type="entry name" value="E3 ubiquitin-protein ligase HECTD1 isoform X2"/>
    <property type="match status" value="1"/>
</dbReference>
<feature type="region of interest" description="Disordered" evidence="13">
    <location>
        <begin position="627"/>
        <end position="657"/>
    </location>
</feature>
<dbReference type="InterPro" id="IPR035983">
    <property type="entry name" value="Hect_E3_ubiquitin_ligase"/>
</dbReference>
<keyword evidence="8 10" id="KW-0040">ANK repeat</keyword>
<comment type="similarity">
    <text evidence="3 12">Belongs to the UPL family. K-HECT subfamily.</text>
</comment>
<dbReference type="Gene3D" id="1.25.10.10">
    <property type="entry name" value="Leucine-rich Repeat Variant"/>
    <property type="match status" value="1"/>
</dbReference>
<keyword evidence="4" id="KW-0597">Phosphoprotein</keyword>
<dbReference type="Pfam" id="PF07738">
    <property type="entry name" value="Sad1_UNC"/>
    <property type="match status" value="1"/>
</dbReference>
<dbReference type="InterPro" id="IPR010606">
    <property type="entry name" value="Mib_Herc2"/>
</dbReference>
<dbReference type="SMART" id="SM00248">
    <property type="entry name" value="ANK"/>
    <property type="match status" value="3"/>
</dbReference>
<feature type="compositionally biased region" description="Basic and acidic residues" evidence="13">
    <location>
        <begin position="718"/>
        <end position="729"/>
    </location>
</feature>
<dbReference type="InterPro" id="IPR000569">
    <property type="entry name" value="HECT_dom"/>
</dbReference>
<feature type="repeat" description="ANK" evidence="10">
    <location>
        <begin position="426"/>
        <end position="458"/>
    </location>
</feature>
<feature type="region of interest" description="Disordered" evidence="13">
    <location>
        <begin position="246"/>
        <end position="270"/>
    </location>
</feature>
<dbReference type="Gene3D" id="3.30.2410.10">
    <property type="entry name" value="Hect, E3 ligase catalytic domain"/>
    <property type="match status" value="1"/>
</dbReference>
<feature type="compositionally biased region" description="Polar residues" evidence="13">
    <location>
        <begin position="258"/>
        <end position="270"/>
    </location>
</feature>
<dbReference type="InterPro" id="IPR037252">
    <property type="entry name" value="Mib_Herc2_sf"/>
</dbReference>
<evidence type="ECO:0000256" key="5">
    <source>
        <dbReference type="ARBA" id="ARBA00022679"/>
    </source>
</evidence>
<dbReference type="InterPro" id="IPR002110">
    <property type="entry name" value="Ankyrin_rpt"/>
</dbReference>
<feature type="region of interest" description="Disordered" evidence="13">
    <location>
        <begin position="489"/>
        <end position="513"/>
    </location>
</feature>
<dbReference type="CTD" id="25831"/>
<dbReference type="InterPro" id="IPR057948">
    <property type="entry name" value="TPR_TRIP12_N"/>
</dbReference>
<dbReference type="Gene3D" id="1.10.720.80">
    <property type="match status" value="1"/>
</dbReference>
<protein>
    <recommendedName>
        <fullName evidence="12">E3 ubiquitin-protein ligase</fullName>
        <ecNumber evidence="12">2.3.2.26</ecNumber>
    </recommendedName>
</protein>
<dbReference type="CDD" id="cd00078">
    <property type="entry name" value="HECTc"/>
    <property type="match status" value="1"/>
</dbReference>
<dbReference type="PROSITE" id="PS51416">
    <property type="entry name" value="MIB_HERC2"/>
    <property type="match status" value="1"/>
</dbReference>
<dbReference type="EC" id="2.3.2.26" evidence="12"/>
<dbReference type="PANTHER" id="PTHR45670:SF1">
    <property type="entry name" value="E3 UBIQUITIN-PROTEIN LIGASE HECTD1"/>
    <property type="match status" value="1"/>
</dbReference>
<dbReference type="Pfam" id="PF12796">
    <property type="entry name" value="Ank_2"/>
    <property type="match status" value="1"/>
</dbReference>
<dbReference type="FunFam" id="3.90.1750.10:FF:000021">
    <property type="entry name" value="E3 ubiquitin-protein ligase HECTD1 isoform X1"/>
    <property type="match status" value="1"/>
</dbReference>
<evidence type="ECO:0000313" key="16">
    <source>
        <dbReference type="Proteomes" id="UP001732720"/>
    </source>
</evidence>
<dbReference type="InterPro" id="IPR036770">
    <property type="entry name" value="Ankyrin_rpt-contain_sf"/>
</dbReference>
<accession>A0A8B7V083</accession>
<comment type="pathway">
    <text evidence="2 12">Protein modification; protein ubiquitination.</text>
</comment>
<dbReference type="InterPro" id="IPR045322">
    <property type="entry name" value="HECTD1/TRIP12-like"/>
</dbReference>
<dbReference type="SUPFAM" id="SSF56204">
    <property type="entry name" value="Hect, E3 ligase catalytic domain"/>
    <property type="match status" value="1"/>
</dbReference>
<evidence type="ECO:0000256" key="2">
    <source>
        <dbReference type="ARBA" id="ARBA00004906"/>
    </source>
</evidence>
<dbReference type="OrthoDB" id="412600at2759"/>
<name>A0A8B7V083_CASCN</name>
<dbReference type="Proteomes" id="UP001732720">
    <property type="component" value="Chromosome 3"/>
</dbReference>
<evidence type="ECO:0000256" key="10">
    <source>
        <dbReference type="PROSITE-ProRule" id="PRU00023"/>
    </source>
</evidence>
<dbReference type="Gene3D" id="3.90.1750.10">
    <property type="entry name" value="Hect, E3 ligase catalytic domains"/>
    <property type="match status" value="2"/>
</dbReference>
<feature type="region of interest" description="Disordered" evidence="13">
    <location>
        <begin position="2018"/>
        <end position="2039"/>
    </location>
</feature>
<dbReference type="GO" id="GO:0016607">
    <property type="term" value="C:nuclear speck"/>
    <property type="evidence" value="ECO:0007669"/>
    <property type="project" value="TreeGrafter"/>
</dbReference>
<dbReference type="Gene3D" id="3.30.2160.10">
    <property type="entry name" value="Hect, E3 ligase catalytic domain"/>
    <property type="match status" value="1"/>
</dbReference>
<dbReference type="SUPFAM" id="SSF48371">
    <property type="entry name" value="ARM repeat"/>
    <property type="match status" value="1"/>
</dbReference>
<reference evidence="17" key="1">
    <citation type="submission" date="2025-08" db="UniProtKB">
        <authorList>
            <consortium name="RefSeq"/>
        </authorList>
    </citation>
    <scope>IDENTIFICATION</scope>
    <source>
        <tissue evidence="17">Leukocyte</tissue>
    </source>
</reference>
<evidence type="ECO:0000259" key="15">
    <source>
        <dbReference type="PROSITE" id="PS51416"/>
    </source>
</evidence>
<dbReference type="Pfam" id="PF25579">
    <property type="entry name" value="TPR_TRIP12_N"/>
    <property type="match status" value="1"/>
</dbReference>
<keyword evidence="5 12" id="KW-0808">Transferase</keyword>
<evidence type="ECO:0000256" key="7">
    <source>
        <dbReference type="ARBA" id="ARBA00022786"/>
    </source>
</evidence>
<dbReference type="PANTHER" id="PTHR45670">
    <property type="entry name" value="E3 UBIQUITIN-PROTEIN LIGASE TRIP12"/>
    <property type="match status" value="1"/>
</dbReference>
<evidence type="ECO:0000256" key="3">
    <source>
        <dbReference type="ARBA" id="ARBA00006331"/>
    </source>
</evidence>
<evidence type="ECO:0000256" key="6">
    <source>
        <dbReference type="ARBA" id="ARBA00022737"/>
    </source>
</evidence>
<evidence type="ECO:0000256" key="1">
    <source>
        <dbReference type="ARBA" id="ARBA00000885"/>
    </source>
</evidence>
<dbReference type="GO" id="GO:0061630">
    <property type="term" value="F:ubiquitin protein ligase activity"/>
    <property type="evidence" value="ECO:0007669"/>
    <property type="project" value="UniProtKB-UniRule"/>
</dbReference>
<evidence type="ECO:0000256" key="8">
    <source>
        <dbReference type="ARBA" id="ARBA00023043"/>
    </source>
</evidence>
<comment type="subunit">
    <text evidence="9">Interacts with IGSF1.</text>
</comment>
<dbReference type="Gene3D" id="2.60.120.260">
    <property type="entry name" value="Galactose-binding domain-like"/>
    <property type="match status" value="1"/>
</dbReference>
<dbReference type="PROSITE" id="PS50297">
    <property type="entry name" value="ANK_REP_REGION"/>
    <property type="match status" value="2"/>
</dbReference>
<feature type="compositionally biased region" description="Basic and acidic residues" evidence="13">
    <location>
        <begin position="491"/>
        <end position="501"/>
    </location>
</feature>
<dbReference type="GeneID" id="109690422"/>
<gene>
    <name evidence="17" type="primary">Hectd1</name>
</gene>
<dbReference type="Pfam" id="PF00632">
    <property type="entry name" value="HECT"/>
    <property type="match status" value="1"/>
</dbReference>
<dbReference type="FunFam" id="2.60.120.260:FF:000014">
    <property type="entry name" value="E3 ubiquitin-protein ligase HECTD1 isoform X1"/>
    <property type="match status" value="1"/>
</dbReference>
<dbReference type="InterPro" id="IPR041200">
    <property type="entry name" value="FKBP3_BTHB"/>
</dbReference>
<dbReference type="UniPathway" id="UPA00143"/>
<dbReference type="InterPro" id="IPR016024">
    <property type="entry name" value="ARM-type_fold"/>
</dbReference>
<dbReference type="InterPro" id="IPR012919">
    <property type="entry name" value="SUN_dom"/>
</dbReference>
<evidence type="ECO:0000256" key="9">
    <source>
        <dbReference type="ARBA" id="ARBA00065700"/>
    </source>
</evidence>
<keyword evidence="6" id="KW-0677">Repeat</keyword>
<dbReference type="SMART" id="SM00119">
    <property type="entry name" value="HECTc"/>
    <property type="match status" value="1"/>
</dbReference>
<keyword evidence="16" id="KW-1185">Reference proteome</keyword>
<dbReference type="PROSITE" id="PS50088">
    <property type="entry name" value="ANK_REPEAT"/>
    <property type="match status" value="2"/>
</dbReference>
<evidence type="ECO:0000259" key="14">
    <source>
        <dbReference type="PROSITE" id="PS50237"/>
    </source>
</evidence>
<sequence>MADVDPDTLLEWLQMGQGDERDMQLIALEQLCMLLLMSDNVDRCFETCPPRTFLPALCKIFLDESAPDNVLEVTARAITYYLDVSAECTRRIVGVDGAIKALCNRLVVVELNNRTSRDLAEQCVKVLELICTRESGAVFEAGGLNCVLTFIRDSGHLVHKDTLHSAMAVVSRLCGKMEPQDSSLEICVESLSSLLKHEDHQVSDGALRCFASLADRFTRRGVDPAPLAKHGLTEELLSRMAAAGGTVSGPSSACKPGRSTTGAPSTAADSKLSNQVSTIVSLLSTLCRGSPVVTHDLLRSELPDSIESALQGDERCVLDTMRLVDLLLVLLFEGRKALPKSSAGSTGRIPGLRRLDSSGERSHRQLIDCIRSKDTDALIDAIDTGAFEVNFMDDVGQTLLNWASAFGTQEMVEFLCERGADVNRGQRSSSLHYAACFGRPQVAKTLLRHGANPDLRDEDGKTPLDKARERGHSEVVAILQSPGDWMCPVNKGDDKKKKDTNKDEEECNEPKGDPEMAPIYLKRLLPVFAQTFQQTMLPSIRKASLALIRKMIHFCSEALLKEVCDSDVGHNLPTILVEITAAVLDQEDDDDGHLLALQIIRDLVDKGGDIFLDQLARLGVISKVSTLAGPSSDDENEEESKPEKEDEPQEDAKELQQGKPYHWRDWSVIRGRDCLYIWSDAAALELSNGSNGWFRFILDGKLATMYSSGSPEGGSDSSESRSEFLEKLQRARGQVKPSTSSQPLLSAPGPTKLTVGNWSLTCLKEGEIAIHNSDGQQATILKEDLPGFVFESNRGTKHSFTAETSLGSEFVTGWTGKRGRKLKSKLEKTKQKVRTMARDLYDDHFKAVESMPRGVVVTLRNIATQLESSWELHTNRQCIEGENTWRDLMKTALENLIVLLKDENTISPYEMCSSGLVQALLTVLNNSMDLDMKQDCSQLVERINVFKTAFSENEDDESRPAVALIRKLIAVLESIERLPLHLYDTPGSTYNLQILTRRLRFRLERAPGETALIDRTGRMLKMEPLATVESLEQYLLKMVAKQWYDFDRSSFVFVRKLREGQNFIFRHQHDFDENGIIYWIGTNAKTAYEWVNPAAYGLVVVTSSEGRNLPYGRLEDILSRDNSALNCHSNDDKNAWFAIDLGLWVIPSAYTLRHARGYGRSALRNWVFQVSKDGQNWTSLYTHVDDCSLNEPGSTATWPLDPPKDEKQGWRHVRIKQMGKNASGQTHYLSLSGFELYGTVNGVCEDQLGKAAKEAEANLRRQRRLVRSQVLKYMVPGARVIRGLDWKWRDQDGSPQGEGTVTGELHNASPLMGAQSFPNLTTPGTTSTVTMSTSSVTSSSNVATATTVLSVGQSLSNTLTTSLTSTSSESDTGQEAEYSLYDFLDSCRASTLLAELDDDEDLPEPDEEDDENEDDNQEDQEYEEVMILRRPSLQRRAGSRSDVTHHAVTSQLPQVPAGAGSRPIGEQEEEEYETKGGRRRTWDDDYVLKRQFSALVPAFDPRPGRTNVQQTTDLEIPPPGTPQSELLEEVECTPSPRLALTLKVTGLGTTREVELPLTNFRSTIFYYVQKLLQLSCNGNVKSDKLRRIWEPTYTIMYREMKDSDKEKENGKMGCWSVEHVEQYLGTDELPKNDLITYLQKNADAAFLRHWKLTGTNKSIRKNRNCSQLIAAYKDFCEHGTKSGLNQGAISTLQSSDILHLTKEQPQAKAGNGQSSCGVEDVLQLLRILYTVASDPYSRVSQEDGDEQPPFTFPPDEFTSKKITTKILQQIEEPLALASGALPDWCEQLTSKCPFLIPFETRQLYFTCTAFGASRAIVWLQNRREATVERTRTTSSVRRDDPGEFRVGRLKHERVKVPRGESLMEWAENVMQIHADRKSVLEVEFLGEEGTGLGPTLEFYALVAAEFQRTDLGAWLCDDNFPDDESRHVDLGGGLKPPGYYVQRSCGLFTAPFPQDSDELERITKLFHFLGIFLAKCIQDNRLVDLPISKPFFKLMCMGDIKSNMSKLIYESRGDRDLHCTESQSEASTEEGHDSLSVGSFEEDSKSEFILDPPKPKPPAWFNGILTWEDFELVNPHRARFLKEIKDLAIKRRQILSNKGLSEDEKNTKLQELVLKNPSGSGPPLSIEDLGLNFQFCPSSRIYGFTAVDLKPSGEDEMITMDNAEEYVDLMFDFCMHTGIQKQMEAFRDGFNKVFPMEKLSSFSHEEVQMILCGNQSPSWAAEDIINYTEPKLGYTRDSPGFLRFVRVLCGMSSDERKAFLQFTTGCSTLPPGGLANLHPRLTVVRKVDATDASYPSVNTCVHYLKLPEYSSEEIMRERLLAATMEKGFHLN</sequence>
<dbReference type="Pfam" id="PF18410">
    <property type="entry name" value="BTHB"/>
    <property type="match status" value="1"/>
</dbReference>
<feature type="compositionally biased region" description="Acidic residues" evidence="13">
    <location>
        <begin position="1395"/>
        <end position="1424"/>
    </location>
</feature>
<feature type="domain" description="HECT" evidence="14">
    <location>
        <begin position="1872"/>
        <end position="2331"/>
    </location>
</feature>
<feature type="repeat" description="ANK" evidence="10">
    <location>
        <begin position="395"/>
        <end position="427"/>
    </location>
</feature>
<dbReference type="InterPro" id="IPR008979">
    <property type="entry name" value="Galactose-bd-like_sf"/>
</dbReference>
<feature type="region of interest" description="Disordered" evidence="13">
    <location>
        <begin position="1395"/>
        <end position="1478"/>
    </location>
</feature>
<feature type="region of interest" description="Disordered" evidence="13">
    <location>
        <begin position="1288"/>
        <end position="1341"/>
    </location>
</feature>
<dbReference type="RefSeq" id="XP_020025361.1">
    <property type="nucleotide sequence ID" value="XM_020169772.1"/>
</dbReference>
<dbReference type="SUPFAM" id="SSF159034">
    <property type="entry name" value="Mib/herc2 domain-like"/>
    <property type="match status" value="1"/>
</dbReference>
<dbReference type="SUPFAM" id="SSF49785">
    <property type="entry name" value="Galactose-binding domain-like"/>
    <property type="match status" value="1"/>
</dbReference>
<feature type="region of interest" description="Disordered" evidence="13">
    <location>
        <begin position="1498"/>
        <end position="1525"/>
    </location>
</feature>
<evidence type="ECO:0000256" key="11">
    <source>
        <dbReference type="PROSITE-ProRule" id="PRU00104"/>
    </source>
</evidence>
<feature type="compositionally biased region" description="Low complexity" evidence="13">
    <location>
        <begin position="1321"/>
        <end position="1341"/>
    </location>
</feature>
<feature type="region of interest" description="Disordered" evidence="13">
    <location>
        <begin position="707"/>
        <end position="748"/>
    </location>
</feature>
<comment type="function">
    <text evidence="12">E3 ubiquitin-protein ligase which accepts ubiquitin from an E2 ubiquitin-conjugating enzyme in the form of a thioester and then directly transfers the ubiquitin to targeted substrates.</text>
</comment>
<feature type="active site" description="Glycyl thioester intermediate" evidence="11">
    <location>
        <position position="2300"/>
    </location>
</feature>
<evidence type="ECO:0000313" key="17">
    <source>
        <dbReference type="RefSeq" id="XP_020025361.1"/>
    </source>
</evidence>
<dbReference type="Gene3D" id="1.25.40.20">
    <property type="entry name" value="Ankyrin repeat-containing domain"/>
    <property type="match status" value="1"/>
</dbReference>
<dbReference type="FunFam" id="1.10.720.80:FF:000001">
    <property type="entry name" value="E3 ubiquitin-protein ligase HECTD1 isoform X3"/>
    <property type="match status" value="1"/>
</dbReference>
<feature type="compositionally biased region" description="Basic and acidic residues" evidence="13">
    <location>
        <begin position="639"/>
        <end position="657"/>
    </location>
</feature>
<dbReference type="PROSITE" id="PS50237">
    <property type="entry name" value="HECT"/>
    <property type="match status" value="1"/>
</dbReference>
<dbReference type="Gene3D" id="2.30.30.40">
    <property type="entry name" value="SH3 Domains"/>
    <property type="match status" value="1"/>
</dbReference>
<evidence type="ECO:0000256" key="12">
    <source>
        <dbReference type="RuleBase" id="RU369009"/>
    </source>
</evidence>
<feature type="domain" description="MIB/HERC2" evidence="15">
    <location>
        <begin position="1266"/>
        <end position="1346"/>
    </location>
</feature>
<dbReference type="CDD" id="cd21062">
    <property type="entry name" value="BTHB_HectD1"/>
    <property type="match status" value="1"/>
</dbReference>
<dbReference type="FunFam" id="3.90.1750.10:FF:000018">
    <property type="entry name" value="E3 ubiquitin-protein ligase HECTD1 isoform X1"/>
    <property type="match status" value="1"/>
</dbReference>
<organism evidence="17">
    <name type="scientific">Castor canadensis</name>
    <name type="common">American beaver</name>
    <dbReference type="NCBI Taxonomy" id="51338"/>
    <lineage>
        <taxon>Eukaryota</taxon>
        <taxon>Metazoa</taxon>
        <taxon>Chordata</taxon>
        <taxon>Craniata</taxon>
        <taxon>Vertebrata</taxon>
        <taxon>Euteleostomi</taxon>
        <taxon>Mammalia</taxon>
        <taxon>Eutheria</taxon>
        <taxon>Euarchontoglires</taxon>
        <taxon>Glires</taxon>
        <taxon>Rodentia</taxon>
        <taxon>Castorimorpha</taxon>
        <taxon>Castoridae</taxon>
        <taxon>Castor</taxon>
    </lineage>
</organism>
<dbReference type="SUPFAM" id="SSF48403">
    <property type="entry name" value="Ankyrin repeat"/>
    <property type="match status" value="1"/>
</dbReference>
<evidence type="ECO:0000256" key="13">
    <source>
        <dbReference type="SAM" id="MobiDB-lite"/>
    </source>
</evidence>
<dbReference type="RefSeq" id="XP_020025361.1">
    <property type="nucleotide sequence ID" value="XM_020169772.2"/>
</dbReference>
<dbReference type="FunFam" id="3.30.2410.10:FF:000007">
    <property type="entry name" value="Putative E3 ubiquitin-protein ligase HECTD1"/>
    <property type="match status" value="1"/>
</dbReference>
<comment type="catalytic activity">
    <reaction evidence="1 12">
        <text>S-ubiquitinyl-[E2 ubiquitin-conjugating enzyme]-L-cysteine + [acceptor protein]-L-lysine = [E2 ubiquitin-conjugating enzyme]-L-cysteine + N(6)-ubiquitinyl-[acceptor protein]-L-lysine.</text>
        <dbReference type="EC" id="2.3.2.26"/>
    </reaction>
</comment>
<dbReference type="InterPro" id="IPR011989">
    <property type="entry name" value="ARM-like"/>
</dbReference>
<proteinExistence type="inferred from homology"/>
<evidence type="ECO:0000256" key="4">
    <source>
        <dbReference type="ARBA" id="ARBA00022553"/>
    </source>
</evidence>